<evidence type="ECO:0000259" key="4">
    <source>
        <dbReference type="Pfam" id="PF22725"/>
    </source>
</evidence>
<dbReference type="EMBL" id="CP007490">
    <property type="protein sequence ID" value="AIC48123.1"/>
    <property type="molecule type" value="Genomic_DNA"/>
</dbReference>
<dbReference type="InterPro" id="IPR000683">
    <property type="entry name" value="Gfo/Idh/MocA-like_OxRdtase_N"/>
</dbReference>
<dbReference type="GO" id="GO:0016491">
    <property type="term" value="F:oxidoreductase activity"/>
    <property type="evidence" value="ECO:0007669"/>
    <property type="project" value="UniProtKB-KW"/>
</dbReference>
<keyword evidence="2" id="KW-0520">NAD</keyword>
<dbReference type="GO" id="GO:0000166">
    <property type="term" value="F:nucleotide binding"/>
    <property type="evidence" value="ECO:0007669"/>
    <property type="project" value="InterPro"/>
</dbReference>
<dbReference type="AlphaFoldDB" id="A0A060JNH2"/>
<dbReference type="OrthoDB" id="9792085at2"/>
<keyword evidence="6" id="KW-1185">Reference proteome</keyword>
<dbReference type="KEGG" id="rla:Rhola_00013340"/>
<dbReference type="SUPFAM" id="SSF55347">
    <property type="entry name" value="Glyceraldehyde-3-phosphate dehydrogenase-like, C-terminal domain"/>
    <property type="match status" value="1"/>
</dbReference>
<dbReference type="Pfam" id="PF01408">
    <property type="entry name" value="GFO_IDH_MocA"/>
    <property type="match status" value="1"/>
</dbReference>
<reference evidence="5 6" key="1">
    <citation type="journal article" date="2014" name="Int. J. Syst. Evol. Microbiol.">
        <title>Rhodoluna lacicola gen. nov., sp. nov., a planktonic freshwater bacterium with stream-lined genome.</title>
        <authorList>
            <person name="Hahn M."/>
            <person name="Schmidt J."/>
            <person name="Taipale S.J."/>
            <person name="Doolittle W.F."/>
            <person name="Koll U."/>
        </authorList>
    </citation>
    <scope>NUCLEOTIDE SEQUENCE [LARGE SCALE GENOMIC DNA]</scope>
    <source>
        <strain evidence="5 6">MWH-Ta8</strain>
    </source>
</reference>
<dbReference type="PANTHER" id="PTHR43818:SF11">
    <property type="entry name" value="BCDNA.GH03377"/>
    <property type="match status" value="1"/>
</dbReference>
<accession>A0A060JNH2</accession>
<dbReference type="InterPro" id="IPR050463">
    <property type="entry name" value="Gfo/Idh/MocA_oxidrdct_glycsds"/>
</dbReference>
<dbReference type="STRING" id="529884.Rhola_00013340"/>
<dbReference type="RefSeq" id="WP_051636364.1">
    <property type="nucleotide sequence ID" value="NZ_CP007490.1"/>
</dbReference>
<dbReference type="Gene3D" id="3.40.50.720">
    <property type="entry name" value="NAD(P)-binding Rossmann-like Domain"/>
    <property type="match status" value="1"/>
</dbReference>
<dbReference type="Gene3D" id="3.30.360.10">
    <property type="entry name" value="Dihydrodipicolinate Reductase, domain 2"/>
    <property type="match status" value="1"/>
</dbReference>
<name>A0A060JNH2_9MICO</name>
<evidence type="ECO:0000259" key="3">
    <source>
        <dbReference type="Pfam" id="PF01408"/>
    </source>
</evidence>
<dbReference type="PANTHER" id="PTHR43818">
    <property type="entry name" value="BCDNA.GH03377"/>
    <property type="match status" value="1"/>
</dbReference>
<evidence type="ECO:0000313" key="5">
    <source>
        <dbReference type="EMBL" id="AIC48123.1"/>
    </source>
</evidence>
<proteinExistence type="predicted"/>
<dbReference type="Pfam" id="PF22725">
    <property type="entry name" value="GFO_IDH_MocA_C3"/>
    <property type="match status" value="1"/>
</dbReference>
<dbReference type="HOGENOM" id="CLU_023194_17_0_11"/>
<dbReference type="Proteomes" id="UP000067708">
    <property type="component" value="Chromosome"/>
</dbReference>
<protein>
    <submittedName>
        <fullName evidence="5">Putative dehydrogenase</fullName>
    </submittedName>
</protein>
<sequence>MSIGVAVIGAGMAGRGHAAAYRAATSLYGSDLPEVKLISIGDVNAQFGLAAAKRFGFERHDSDWRAIADDPNIHAVSVVVANSLHREIVEGLLAAGKHVLCEKPLSDTLEDARSMVAAANNSKTVARIGLTFLRNPAIAAIQKIISSGQLGKVLHFTGNYWADYSCDPMSPISWRYKGGMGTGALADVGSHISYVAEFITGQTFKSVSGARFVTSITERPIPSGAVQGHSGATVSDKMDSVENDDYAGFIADFGGTAGAIQVSRVAAGHPTSLEFEVYCEKGSARFTQARNGEFELLLNDDPYGQRGFRTVQVGPSHPYIAGGLPVDAPGVGVGQNDQFFFQNRAFLQEVAGLAETAELPYCANFEDGLHNMEIIEAVIQSGLKSGASATVPAANPTYLKKVK</sequence>
<feature type="domain" description="Gfo/Idh/MocA-like oxidoreductase N-terminal" evidence="3">
    <location>
        <begin position="3"/>
        <end position="127"/>
    </location>
</feature>
<evidence type="ECO:0000313" key="6">
    <source>
        <dbReference type="Proteomes" id="UP000067708"/>
    </source>
</evidence>
<evidence type="ECO:0000256" key="1">
    <source>
        <dbReference type="ARBA" id="ARBA00023002"/>
    </source>
</evidence>
<gene>
    <name evidence="5" type="ORF">Rhola_00013340</name>
</gene>
<feature type="domain" description="GFO/IDH/MocA-like oxidoreductase" evidence="4">
    <location>
        <begin position="139"/>
        <end position="284"/>
    </location>
</feature>
<evidence type="ECO:0000256" key="2">
    <source>
        <dbReference type="ARBA" id="ARBA00023027"/>
    </source>
</evidence>
<dbReference type="SUPFAM" id="SSF51735">
    <property type="entry name" value="NAD(P)-binding Rossmann-fold domains"/>
    <property type="match status" value="1"/>
</dbReference>
<organism evidence="5 6">
    <name type="scientific">Rhodoluna lacicola</name>
    <dbReference type="NCBI Taxonomy" id="529884"/>
    <lineage>
        <taxon>Bacteria</taxon>
        <taxon>Bacillati</taxon>
        <taxon>Actinomycetota</taxon>
        <taxon>Actinomycetes</taxon>
        <taxon>Micrococcales</taxon>
        <taxon>Microbacteriaceae</taxon>
        <taxon>Luna cluster</taxon>
        <taxon>Luna-1 subcluster</taxon>
        <taxon>Rhodoluna</taxon>
    </lineage>
</organism>
<dbReference type="eggNOG" id="COG0673">
    <property type="taxonomic scope" value="Bacteria"/>
</dbReference>
<dbReference type="InterPro" id="IPR055170">
    <property type="entry name" value="GFO_IDH_MocA-like_dom"/>
</dbReference>
<dbReference type="InterPro" id="IPR036291">
    <property type="entry name" value="NAD(P)-bd_dom_sf"/>
</dbReference>
<keyword evidence="1" id="KW-0560">Oxidoreductase</keyword>